<accession>A0AAV6ZEX7</accession>
<reference evidence="2" key="1">
    <citation type="thesis" date="2020" institute="ProQuest LLC" country="789 East Eisenhower Parkway, Ann Arbor, MI, USA">
        <title>Comparative Genomics and Chromosome Evolution.</title>
        <authorList>
            <person name="Mudd A.B."/>
        </authorList>
    </citation>
    <scope>NUCLEOTIDE SEQUENCE</scope>
    <source>
        <strain evidence="2">237g6f4</strain>
        <tissue evidence="2">Blood</tissue>
    </source>
</reference>
<gene>
    <name evidence="2" type="ORF">GDO81_022515</name>
</gene>
<dbReference type="AlphaFoldDB" id="A0AAV6ZEX7"/>
<feature type="region of interest" description="Disordered" evidence="1">
    <location>
        <begin position="1"/>
        <end position="22"/>
    </location>
</feature>
<proteinExistence type="predicted"/>
<name>A0AAV6ZEX7_ENGPU</name>
<protein>
    <submittedName>
        <fullName evidence="2">Uncharacterized protein</fullName>
    </submittedName>
</protein>
<sequence length="133" mass="14139">MGPHAPHLPHVTQRITVKSPHPTSAGGVSSVWAQLQVCRALHHVSLTDKPLTLELLMVLLTPRITLTTHCFLVTTLDVTGAGGRGSGSMNSQEVLSPQATAPWNPPATSLLMLLPISPLSLHGGEYPLTYVLV</sequence>
<comment type="caution">
    <text evidence="2">The sequence shown here is derived from an EMBL/GenBank/DDBJ whole genome shotgun (WGS) entry which is preliminary data.</text>
</comment>
<dbReference type="EMBL" id="WNYA01002298">
    <property type="protein sequence ID" value="KAG8544423.1"/>
    <property type="molecule type" value="Genomic_DNA"/>
</dbReference>
<organism evidence="2 3">
    <name type="scientific">Engystomops pustulosus</name>
    <name type="common">Tungara frog</name>
    <name type="synonym">Physalaemus pustulosus</name>
    <dbReference type="NCBI Taxonomy" id="76066"/>
    <lineage>
        <taxon>Eukaryota</taxon>
        <taxon>Metazoa</taxon>
        <taxon>Chordata</taxon>
        <taxon>Craniata</taxon>
        <taxon>Vertebrata</taxon>
        <taxon>Euteleostomi</taxon>
        <taxon>Amphibia</taxon>
        <taxon>Batrachia</taxon>
        <taxon>Anura</taxon>
        <taxon>Neobatrachia</taxon>
        <taxon>Hyloidea</taxon>
        <taxon>Leptodactylidae</taxon>
        <taxon>Leiuperinae</taxon>
        <taxon>Engystomops</taxon>
    </lineage>
</organism>
<keyword evidence="3" id="KW-1185">Reference proteome</keyword>
<evidence type="ECO:0000313" key="2">
    <source>
        <dbReference type="EMBL" id="KAG8544423.1"/>
    </source>
</evidence>
<evidence type="ECO:0000313" key="3">
    <source>
        <dbReference type="Proteomes" id="UP000824782"/>
    </source>
</evidence>
<dbReference type="Proteomes" id="UP000824782">
    <property type="component" value="Unassembled WGS sequence"/>
</dbReference>
<evidence type="ECO:0000256" key="1">
    <source>
        <dbReference type="SAM" id="MobiDB-lite"/>
    </source>
</evidence>